<evidence type="ECO:0000256" key="2">
    <source>
        <dbReference type="ARBA" id="ARBA00022676"/>
    </source>
</evidence>
<keyword evidence="6" id="KW-1185">Reference proteome</keyword>
<gene>
    <name evidence="5" type="primary">colgalt1-0</name>
    <name evidence="5" type="ORF">CGGC5_v007284</name>
</gene>
<protein>
    <submittedName>
        <fullName evidence="5">Procollagen galactosyltransferase 1</fullName>
    </submittedName>
</protein>
<dbReference type="Proteomes" id="UP000011096">
    <property type="component" value="Unassembled WGS sequence"/>
</dbReference>
<dbReference type="InterPro" id="IPR002654">
    <property type="entry name" value="Glyco_trans_25"/>
</dbReference>
<evidence type="ECO:0000256" key="1">
    <source>
        <dbReference type="ARBA" id="ARBA00006721"/>
    </source>
</evidence>
<organism evidence="5 6">
    <name type="scientific">Colletotrichum fructicola (strain Nara gc5)</name>
    <name type="common">Anthracnose fungus</name>
    <name type="synonym">Colletotrichum gloeosporioides (strain Nara gc5)</name>
    <dbReference type="NCBI Taxonomy" id="1213859"/>
    <lineage>
        <taxon>Eukaryota</taxon>
        <taxon>Fungi</taxon>
        <taxon>Dikarya</taxon>
        <taxon>Ascomycota</taxon>
        <taxon>Pezizomycotina</taxon>
        <taxon>Sordariomycetes</taxon>
        <taxon>Hypocreomycetidae</taxon>
        <taxon>Glomerellales</taxon>
        <taxon>Glomerellaceae</taxon>
        <taxon>Colletotrichum</taxon>
        <taxon>Colletotrichum gloeosporioides species complex</taxon>
    </lineage>
</organism>
<dbReference type="Pfam" id="PF01755">
    <property type="entry name" value="Glyco_transf_25"/>
    <property type="match status" value="1"/>
</dbReference>
<sequence length="442" mass="49730">MPPQASWPISGKLLFANLDVGGWLIRPHTSRRKKRPALAEPMAQNFRNSSFFFFSPIVFARRDEDAFHARQVDVQEGSLYPWGSIRQRRSSSLPDLMSKINNSTLGFEKVFVIGLPSRTDRRDGVLLQAALSDMEIEFVDGVPGDKVPDKAIPKTSEHDKLNNGAIGCWRGHMNALGEIVRRNLTSALILEDDVDWDIRIRHQLHDFALSTQALIQPLAEAPLSYVDPSYPVPTDNTLGRIPDIPFEHLPATIPPKVSPYGDDWDLLWIGHCGMHFPFEDSKTVPKARIIHTNDVTVAPKKNLWTFNIPFTLKEKYPEHTRAVHHAQEGVCTLGYAVSQKGARKLLQEVALKDVSDAVDILLRFFCEGAKGRKPHNCLTTQPALFHHHRAAGPLNSMSDIGNHGDGFRDQSMTDMVRWSVRLNADALLDGRTDFVDQYPDDR</sequence>
<reference evidence="5 6" key="2">
    <citation type="submission" date="2020-04" db="EMBL/GenBank/DDBJ databases">
        <title>Genome sequencing and assembly of multiple isolates from the Colletotrichum gloeosporioides species complex.</title>
        <authorList>
            <person name="Gan P."/>
            <person name="Shirasu K."/>
        </authorList>
    </citation>
    <scope>NUCLEOTIDE SEQUENCE [LARGE SCALE GENOMIC DNA]</scope>
    <source>
        <strain evidence="5 6">Nara gc5</strain>
    </source>
</reference>
<dbReference type="OrthoDB" id="47375at2759"/>
<dbReference type="EMBL" id="ANPB02000004">
    <property type="protein sequence ID" value="KAF4484428.1"/>
    <property type="molecule type" value="Genomic_DNA"/>
</dbReference>
<dbReference type="CDD" id="cd06532">
    <property type="entry name" value="Glyco_transf_25"/>
    <property type="match status" value="1"/>
</dbReference>
<evidence type="ECO:0000313" key="6">
    <source>
        <dbReference type="Proteomes" id="UP000011096"/>
    </source>
</evidence>
<name>A0A7J6J7A0_COLFN</name>
<feature type="domain" description="Glycosyl transferase family 25" evidence="4">
    <location>
        <begin position="108"/>
        <end position="207"/>
    </location>
</feature>
<dbReference type="RefSeq" id="XP_066008701.1">
    <property type="nucleotide sequence ID" value="XM_066151835.1"/>
</dbReference>
<dbReference type="InParanoid" id="A0A7J6J7A0"/>
<comment type="similarity">
    <text evidence="1">Belongs to the glycosyltransferase 25 family.</text>
</comment>
<evidence type="ECO:0000256" key="3">
    <source>
        <dbReference type="ARBA" id="ARBA00022679"/>
    </source>
</evidence>
<keyword evidence="3 5" id="KW-0808">Transferase</keyword>
<dbReference type="AlphaFoldDB" id="A0A7J6J7A0"/>
<comment type="caution">
    <text evidence="5">The sequence shown here is derived from an EMBL/GenBank/DDBJ whole genome shotgun (WGS) entry which is preliminary data.</text>
</comment>
<reference evidence="5 6" key="1">
    <citation type="submission" date="2012-08" db="EMBL/GenBank/DDBJ databases">
        <authorList>
            <person name="Gan P.H.P."/>
            <person name="Ikeda K."/>
            <person name="Irieda H."/>
            <person name="Narusaka M."/>
            <person name="O'Connell R.J."/>
            <person name="Narusaka Y."/>
            <person name="Takano Y."/>
            <person name="Kubo Y."/>
            <person name="Shirasu K."/>
        </authorList>
    </citation>
    <scope>NUCLEOTIDE SEQUENCE [LARGE SCALE GENOMIC DNA]</scope>
    <source>
        <strain evidence="5 6">Nara gc5</strain>
    </source>
</reference>
<keyword evidence="2 5" id="KW-0328">Glycosyltransferase</keyword>
<evidence type="ECO:0000313" key="5">
    <source>
        <dbReference type="EMBL" id="KAF4484428.1"/>
    </source>
</evidence>
<dbReference type="InterPro" id="IPR050757">
    <property type="entry name" value="Collagen_mod_GT25"/>
</dbReference>
<proteinExistence type="inferred from homology"/>
<dbReference type="PANTHER" id="PTHR10730">
    <property type="entry name" value="PROCOLLAGEN-LYSINE,2-OXOGLUTARATE 5-DIOXYGENASE/GLYCOSYLTRANSFERASE 25 FAMILY MEMBER"/>
    <property type="match status" value="1"/>
</dbReference>
<dbReference type="GO" id="GO:0016757">
    <property type="term" value="F:glycosyltransferase activity"/>
    <property type="evidence" value="ECO:0007669"/>
    <property type="project" value="UniProtKB-KW"/>
</dbReference>
<accession>A0A7J6J7A0</accession>
<dbReference type="PANTHER" id="PTHR10730:SF53">
    <property type="entry name" value="GLYCOSYLTRANSFERASE 25 FAMILY MEMBER"/>
    <property type="match status" value="1"/>
</dbReference>
<dbReference type="GeneID" id="43619841"/>
<evidence type="ECO:0000259" key="4">
    <source>
        <dbReference type="Pfam" id="PF01755"/>
    </source>
</evidence>